<proteinExistence type="predicted"/>
<dbReference type="SMART" id="SM00342">
    <property type="entry name" value="HTH_ARAC"/>
    <property type="match status" value="1"/>
</dbReference>
<keyword evidence="3" id="KW-0804">Transcription</keyword>
<evidence type="ECO:0000256" key="2">
    <source>
        <dbReference type="ARBA" id="ARBA00023125"/>
    </source>
</evidence>
<reference evidence="5 6" key="1">
    <citation type="submission" date="2018-03" db="EMBL/GenBank/DDBJ databases">
        <title>Marinobacter brunus sp. nov., a marine bacterium of Gamma-proteobacteria isolated from the surface seawater of the South China Sea.</title>
        <authorList>
            <person name="Cheng H."/>
            <person name="Wu Y.-H."/>
            <person name="Xamxidin M."/>
            <person name="Xu X.-W."/>
        </authorList>
    </citation>
    <scope>NUCLEOTIDE SEQUENCE [LARGE SCALE GENOMIC DNA]</scope>
    <source>
        <strain evidence="5 6">NH169-3</strain>
    </source>
</reference>
<dbReference type="InterPro" id="IPR018060">
    <property type="entry name" value="HTH_AraC"/>
</dbReference>
<dbReference type="GO" id="GO:0003700">
    <property type="term" value="F:DNA-binding transcription factor activity"/>
    <property type="evidence" value="ECO:0007669"/>
    <property type="project" value="InterPro"/>
</dbReference>
<sequence>MGTSATNARDPGIPAIYLHTLARLLGEMGLDATALLLAVGLDPNRLNATERRVCRSQANEFITRAMVESGEPGLGVLLARELRLPLHGVLGSAAMSSQTLEEAFELVTRYLGLRVPGLDIRKQYTGGYVHYRVTCDYASEPLQRFIMDTLLFGWALISTQLAGAPVQGMRILRRGPEPGYLKRLIPPPGIAITYQASGDALVVPASQLGRQIRFSNPELAVTSRAQCESAWRQLNRGSGFSLQVKQIIDSSHPFPARLTRVAGILFVSERTLKRRLHEEHASFQALVDEVRLERSWELLDDSRIKLSQVASRLGYADAANFTRAFKRWTGVSPSEFRSGKSPWEPAR</sequence>
<dbReference type="PANTHER" id="PTHR47894">
    <property type="entry name" value="HTH-TYPE TRANSCRIPTIONAL REGULATOR GADX"/>
    <property type="match status" value="1"/>
</dbReference>
<name>A0A2T1KTQ1_9GAMM</name>
<dbReference type="GO" id="GO:0000976">
    <property type="term" value="F:transcription cis-regulatory region binding"/>
    <property type="evidence" value="ECO:0007669"/>
    <property type="project" value="TreeGrafter"/>
</dbReference>
<dbReference type="InterPro" id="IPR020449">
    <property type="entry name" value="Tscrpt_reg_AraC-type_HTH"/>
</dbReference>
<feature type="domain" description="HTH araC/xylS-type" evidence="4">
    <location>
        <begin position="242"/>
        <end position="339"/>
    </location>
</feature>
<dbReference type="AlphaFoldDB" id="A0A2T1KTQ1"/>
<evidence type="ECO:0000256" key="1">
    <source>
        <dbReference type="ARBA" id="ARBA00023015"/>
    </source>
</evidence>
<dbReference type="OrthoDB" id="6079354at2"/>
<evidence type="ECO:0000313" key="5">
    <source>
        <dbReference type="EMBL" id="PSF13460.1"/>
    </source>
</evidence>
<dbReference type="SUPFAM" id="SSF46689">
    <property type="entry name" value="Homeodomain-like"/>
    <property type="match status" value="1"/>
</dbReference>
<dbReference type="Proteomes" id="UP000239866">
    <property type="component" value="Unassembled WGS sequence"/>
</dbReference>
<dbReference type="PRINTS" id="PR00032">
    <property type="entry name" value="HTHARAC"/>
</dbReference>
<evidence type="ECO:0000313" key="6">
    <source>
        <dbReference type="Proteomes" id="UP000239866"/>
    </source>
</evidence>
<keyword evidence="2" id="KW-0238">DNA-binding</keyword>
<organism evidence="5 6">
    <name type="scientific">Marinobacter fuscus</name>
    <dbReference type="NCBI Taxonomy" id="2109942"/>
    <lineage>
        <taxon>Bacteria</taxon>
        <taxon>Pseudomonadati</taxon>
        <taxon>Pseudomonadota</taxon>
        <taxon>Gammaproteobacteria</taxon>
        <taxon>Pseudomonadales</taxon>
        <taxon>Marinobacteraceae</taxon>
        <taxon>Marinobacter</taxon>
    </lineage>
</organism>
<dbReference type="EMBL" id="PXNP01000009">
    <property type="protein sequence ID" value="PSF13460.1"/>
    <property type="molecule type" value="Genomic_DNA"/>
</dbReference>
<keyword evidence="6" id="KW-1185">Reference proteome</keyword>
<dbReference type="Pfam" id="PF12833">
    <property type="entry name" value="HTH_18"/>
    <property type="match status" value="1"/>
</dbReference>
<evidence type="ECO:0000259" key="4">
    <source>
        <dbReference type="PROSITE" id="PS01124"/>
    </source>
</evidence>
<comment type="caution">
    <text evidence="5">The sequence shown here is derived from an EMBL/GenBank/DDBJ whole genome shotgun (WGS) entry which is preliminary data.</text>
</comment>
<gene>
    <name evidence="5" type="ORF">C7H09_02325</name>
</gene>
<evidence type="ECO:0000256" key="3">
    <source>
        <dbReference type="ARBA" id="ARBA00023163"/>
    </source>
</evidence>
<protein>
    <submittedName>
        <fullName evidence="5">AraC family transcriptional regulator</fullName>
    </submittedName>
</protein>
<dbReference type="PANTHER" id="PTHR47894:SF1">
    <property type="entry name" value="HTH-TYPE TRANSCRIPTIONAL REGULATOR VQSM"/>
    <property type="match status" value="1"/>
</dbReference>
<dbReference type="RefSeq" id="WP_106761024.1">
    <property type="nucleotide sequence ID" value="NZ_PXNP01000009.1"/>
</dbReference>
<dbReference type="Pfam" id="PF12625">
    <property type="entry name" value="Arabinose_bd"/>
    <property type="match status" value="1"/>
</dbReference>
<dbReference type="GO" id="GO:0005829">
    <property type="term" value="C:cytosol"/>
    <property type="evidence" value="ECO:0007669"/>
    <property type="project" value="TreeGrafter"/>
</dbReference>
<dbReference type="InterPro" id="IPR009057">
    <property type="entry name" value="Homeodomain-like_sf"/>
</dbReference>
<dbReference type="Gene3D" id="1.10.10.60">
    <property type="entry name" value="Homeodomain-like"/>
    <property type="match status" value="1"/>
</dbReference>
<dbReference type="PROSITE" id="PS01124">
    <property type="entry name" value="HTH_ARAC_FAMILY_2"/>
    <property type="match status" value="1"/>
</dbReference>
<keyword evidence="1" id="KW-0805">Transcription regulation</keyword>
<accession>A0A2T1KTQ1</accession>
<dbReference type="InterPro" id="IPR032687">
    <property type="entry name" value="AraC-type_N"/>
</dbReference>